<dbReference type="SUPFAM" id="SSF52833">
    <property type="entry name" value="Thioredoxin-like"/>
    <property type="match status" value="1"/>
</dbReference>
<dbReference type="Gene3D" id="1.20.1440.130">
    <property type="entry name" value="VKOR domain"/>
    <property type="match status" value="1"/>
</dbReference>
<keyword evidence="3 10" id="KW-0812">Transmembrane</keyword>
<evidence type="ECO:0000256" key="10">
    <source>
        <dbReference type="SAM" id="Phobius"/>
    </source>
</evidence>
<name>A0AAE4FQN8_9CYAN</name>
<feature type="transmembrane region" description="Helical" evidence="10">
    <location>
        <begin position="130"/>
        <end position="151"/>
    </location>
</feature>
<keyword evidence="4" id="KW-0874">Quinone</keyword>
<evidence type="ECO:0000256" key="4">
    <source>
        <dbReference type="ARBA" id="ARBA00022719"/>
    </source>
</evidence>
<protein>
    <submittedName>
        <fullName evidence="12">Vitamin K epoxide reductase family protein</fullName>
    </submittedName>
</protein>
<feature type="transmembrane region" description="Helical" evidence="10">
    <location>
        <begin position="59"/>
        <end position="84"/>
    </location>
</feature>
<dbReference type="InterPro" id="IPR036249">
    <property type="entry name" value="Thioredoxin-like_sf"/>
</dbReference>
<dbReference type="InterPro" id="IPR012932">
    <property type="entry name" value="VKOR"/>
</dbReference>
<comment type="similarity">
    <text evidence="2">Belongs to the VKOR family.</text>
</comment>
<dbReference type="Pfam" id="PF07884">
    <property type="entry name" value="VKOR"/>
    <property type="match status" value="1"/>
</dbReference>
<evidence type="ECO:0000256" key="6">
    <source>
        <dbReference type="ARBA" id="ARBA00023002"/>
    </source>
</evidence>
<dbReference type="GO" id="GO:0048038">
    <property type="term" value="F:quinone binding"/>
    <property type="evidence" value="ECO:0007669"/>
    <property type="project" value="UniProtKB-KW"/>
</dbReference>
<dbReference type="Proteomes" id="UP001268256">
    <property type="component" value="Unassembled WGS sequence"/>
</dbReference>
<dbReference type="GO" id="GO:0016491">
    <property type="term" value="F:oxidoreductase activity"/>
    <property type="evidence" value="ECO:0007669"/>
    <property type="project" value="UniProtKB-KW"/>
</dbReference>
<dbReference type="SMART" id="SM00756">
    <property type="entry name" value="VKc"/>
    <property type="match status" value="1"/>
</dbReference>
<keyword evidence="5 10" id="KW-1133">Transmembrane helix</keyword>
<gene>
    <name evidence="12" type="ORF">RIF25_02885</name>
</gene>
<keyword evidence="13" id="KW-1185">Reference proteome</keyword>
<dbReference type="PANTHER" id="PTHR34573:SF1">
    <property type="entry name" value="VITAMIN K EPOXIDE REDUCTASE DOMAIN-CONTAINING PROTEIN"/>
    <property type="match status" value="1"/>
</dbReference>
<feature type="transmembrane region" description="Helical" evidence="10">
    <location>
        <begin position="20"/>
        <end position="39"/>
    </location>
</feature>
<evidence type="ECO:0000256" key="5">
    <source>
        <dbReference type="ARBA" id="ARBA00022989"/>
    </source>
</evidence>
<dbReference type="InterPro" id="IPR044698">
    <property type="entry name" value="VKOR/LTO1"/>
</dbReference>
<comment type="caution">
    <text evidence="12">The sequence shown here is derived from an EMBL/GenBank/DDBJ whole genome shotgun (WGS) entry which is preliminary data.</text>
</comment>
<dbReference type="PANTHER" id="PTHR34573">
    <property type="entry name" value="VKC DOMAIN-CONTAINING PROTEIN"/>
    <property type="match status" value="1"/>
</dbReference>
<keyword evidence="6" id="KW-0560">Oxidoreductase</keyword>
<proteinExistence type="inferred from homology"/>
<evidence type="ECO:0000256" key="8">
    <source>
        <dbReference type="ARBA" id="ARBA00023157"/>
    </source>
</evidence>
<sequence>MPVTRRRSTPWLHRWSRVLIGIIAGLGMIVTGYLTIHAFGDQSVACPTADCDVVLSSPWAKVFGLPLALFGLMAYGGMFSLSLAPFALRRPEQKDTRQKLENITWLFLFIGAVAMTVFSGYLMYVLTTAIKAACLYCIASAAFSLTFLGLTLTGRDWPDRGQLFFTGLIVIVMTLIGTLGIYNFRTADVATGPGIPVVNTSGPAEMSLAKHLTQSGAVMYGAYWCSHCHDQKELFGKTAFKQINYVECDPGGQNPQPDLCRAKDVKSYPTWEIAQKNYSGTRPLPELADLSGYQGDMNFKN</sequence>
<evidence type="ECO:0000313" key="13">
    <source>
        <dbReference type="Proteomes" id="UP001268256"/>
    </source>
</evidence>
<feature type="transmembrane region" description="Helical" evidence="10">
    <location>
        <begin position="105"/>
        <end position="124"/>
    </location>
</feature>
<keyword evidence="7 10" id="KW-0472">Membrane</keyword>
<keyword evidence="9" id="KW-0676">Redox-active center</keyword>
<evidence type="ECO:0000256" key="9">
    <source>
        <dbReference type="ARBA" id="ARBA00023284"/>
    </source>
</evidence>
<dbReference type="RefSeq" id="WP_322877054.1">
    <property type="nucleotide sequence ID" value="NZ_JAVMIP010000002.1"/>
</dbReference>
<evidence type="ECO:0000256" key="3">
    <source>
        <dbReference type="ARBA" id="ARBA00022692"/>
    </source>
</evidence>
<dbReference type="Gene3D" id="3.40.30.10">
    <property type="entry name" value="Glutaredoxin"/>
    <property type="match status" value="1"/>
</dbReference>
<dbReference type="GO" id="GO:0016020">
    <property type="term" value="C:membrane"/>
    <property type="evidence" value="ECO:0007669"/>
    <property type="project" value="UniProtKB-SubCell"/>
</dbReference>
<dbReference type="AlphaFoldDB" id="A0AAE4FQN8"/>
<reference evidence="13" key="1">
    <citation type="submission" date="2023-07" db="EMBL/GenBank/DDBJ databases">
        <authorList>
            <person name="Luz R."/>
            <person name="Cordeiro R."/>
            <person name="Fonseca A."/>
            <person name="Goncalves V."/>
        </authorList>
    </citation>
    <scope>NUCLEOTIDE SEQUENCE [LARGE SCALE GENOMIC DNA]</scope>
    <source>
        <strain evidence="13">BACA0444</strain>
    </source>
</reference>
<evidence type="ECO:0000313" key="12">
    <source>
        <dbReference type="EMBL" id="MDS3859747.1"/>
    </source>
</evidence>
<evidence type="ECO:0000256" key="7">
    <source>
        <dbReference type="ARBA" id="ARBA00023136"/>
    </source>
</evidence>
<keyword evidence="8" id="KW-1015">Disulfide bond</keyword>
<evidence type="ECO:0000256" key="2">
    <source>
        <dbReference type="ARBA" id="ARBA00006214"/>
    </source>
</evidence>
<evidence type="ECO:0000256" key="1">
    <source>
        <dbReference type="ARBA" id="ARBA00004141"/>
    </source>
</evidence>
<feature type="transmembrane region" description="Helical" evidence="10">
    <location>
        <begin position="163"/>
        <end position="182"/>
    </location>
</feature>
<comment type="subcellular location">
    <subcellularLocation>
        <location evidence="1">Membrane</location>
        <topology evidence="1">Multi-pass membrane protein</topology>
    </subcellularLocation>
</comment>
<feature type="domain" description="Vitamin K epoxide reductase" evidence="11">
    <location>
        <begin position="13"/>
        <end position="155"/>
    </location>
</feature>
<dbReference type="InterPro" id="IPR038354">
    <property type="entry name" value="VKOR_sf"/>
</dbReference>
<accession>A0AAE4FQN8</accession>
<dbReference type="EMBL" id="JAVMIP010000002">
    <property type="protein sequence ID" value="MDS3859747.1"/>
    <property type="molecule type" value="Genomic_DNA"/>
</dbReference>
<dbReference type="CDD" id="cd12916">
    <property type="entry name" value="VKOR_1"/>
    <property type="match status" value="1"/>
</dbReference>
<organism evidence="12 13">
    <name type="scientific">Pseudocalidococcus azoricus BACA0444</name>
    <dbReference type="NCBI Taxonomy" id="2918990"/>
    <lineage>
        <taxon>Bacteria</taxon>
        <taxon>Bacillati</taxon>
        <taxon>Cyanobacteriota</taxon>
        <taxon>Cyanophyceae</taxon>
        <taxon>Acaryochloridales</taxon>
        <taxon>Thermosynechococcaceae</taxon>
        <taxon>Pseudocalidococcus</taxon>
        <taxon>Pseudocalidococcus azoricus</taxon>
    </lineage>
</organism>
<evidence type="ECO:0000259" key="11">
    <source>
        <dbReference type="SMART" id="SM00756"/>
    </source>
</evidence>